<keyword evidence="3 4" id="KW-0862">Zinc</keyword>
<dbReference type="eggNOG" id="arCOG01616">
    <property type="taxonomic scope" value="Archaea"/>
</dbReference>
<dbReference type="PANTHER" id="PTHR34667:SF1">
    <property type="entry name" value="D-AMINOACYL-TRNA DEACYLASE"/>
    <property type="match status" value="1"/>
</dbReference>
<sequence length="468" mass="49548">MIGVVVSRADRASEHIGERLLAADWTAREDEDRPDADGGGTYHRTSVAGESFELRAFDDMHIHLDDPTPAFSERPDYLVFVSRHSGDTGPLLTCHFTGNFGDAEYGGSDRSFAPACPGVQRALVAGFDEHAPDGYGVAVECTHHGPTELSVPSLFAELGSDDDQWDDPAGAAAVARAVLDLPERGATPAAGDPDDPRHLVGLGGGHYAPRFERVLRETAWGVGHVASDWQLEELGHPGEHADALAAAFDASDARFALVEGETDRPALERALADLGYRVVSETWVRAVDDRPLDLVSELEADLRPVDEGLRFGAVRSEAYAVVDLPDDLLAAAHGVDPERARAAVADRAVAFETRENGTQAVGRAAFPDTGTDGADGTGRTDAPDAAGTYDDLIDALAALLRETHDEVERRPDAVVARTAAFDPEKAATLGVPEGPAFGALAGGESVEVNGETVPPTAVESERVEEFPV</sequence>
<dbReference type="HAMAP" id="MF_00562">
    <property type="entry name" value="Deacylase_DtdA"/>
    <property type="match status" value="1"/>
</dbReference>
<comment type="function">
    <text evidence="4">D-aminoacyl-tRNA deacylase with broad substrate specificity. By recycling D-aminoacyl-tRNA to D-amino acids and free tRNA molecules, this enzyme counteracts the toxicity associated with the formation of D-aminoacyl-tRNA entities in vivo.</text>
</comment>
<dbReference type="GO" id="GO:0019478">
    <property type="term" value="P:D-amino acid catabolic process"/>
    <property type="evidence" value="ECO:0007669"/>
    <property type="project" value="UniProtKB-UniRule"/>
</dbReference>
<dbReference type="PATRIC" id="fig|1324957.4.peg.372"/>
<dbReference type="OrthoDB" id="9863at2157"/>
<dbReference type="RefSeq" id="WP_023392957.1">
    <property type="nucleotide sequence ID" value="NZ_ASGZ01000004.1"/>
</dbReference>
<name>V4HPS8_9EURY</name>
<comment type="cofactor">
    <cofactor evidence="4">
        <name>Zn(2+)</name>
        <dbReference type="ChEBI" id="CHEBI:29105"/>
    </cofactor>
    <text evidence="4">Binds 2 Zn(2+) ions per subunit.</text>
</comment>
<gene>
    <name evidence="4" type="primary">dtdA</name>
    <name evidence="6" type="ORF">K933_01792</name>
</gene>
<dbReference type="AlphaFoldDB" id="V4HPS8"/>
<dbReference type="Gene3D" id="3.40.50.10700">
    <property type="entry name" value="AF0625-like"/>
    <property type="match status" value="1"/>
</dbReference>
<dbReference type="Proteomes" id="UP000017840">
    <property type="component" value="Unassembled WGS sequence"/>
</dbReference>
<dbReference type="SUPFAM" id="SSF142535">
    <property type="entry name" value="AF0625-like"/>
    <property type="match status" value="1"/>
</dbReference>
<proteinExistence type="inferred from homology"/>
<dbReference type="EC" id="3.1.1.96" evidence="4"/>
<comment type="catalytic activity">
    <reaction evidence="4">
        <text>glycyl-tRNA(Ala) + H2O = tRNA(Ala) + glycine + H(+)</text>
        <dbReference type="Rhea" id="RHEA:53744"/>
        <dbReference type="Rhea" id="RHEA-COMP:9657"/>
        <dbReference type="Rhea" id="RHEA-COMP:13640"/>
        <dbReference type="ChEBI" id="CHEBI:15377"/>
        <dbReference type="ChEBI" id="CHEBI:15378"/>
        <dbReference type="ChEBI" id="CHEBI:57305"/>
        <dbReference type="ChEBI" id="CHEBI:78442"/>
        <dbReference type="ChEBI" id="CHEBI:78522"/>
        <dbReference type="EC" id="3.1.1.96"/>
    </reaction>
</comment>
<evidence type="ECO:0000256" key="3">
    <source>
        <dbReference type="ARBA" id="ARBA00022833"/>
    </source>
</evidence>
<feature type="region of interest" description="Disordered" evidence="5">
    <location>
        <begin position="447"/>
        <end position="468"/>
    </location>
</feature>
<feature type="compositionally biased region" description="Basic and acidic residues" evidence="5">
    <location>
        <begin position="459"/>
        <end position="468"/>
    </location>
</feature>
<dbReference type="InterPro" id="IPR007508">
    <property type="entry name" value="DtdA"/>
</dbReference>
<keyword evidence="2 4" id="KW-0378">Hydrolase</keyword>
<dbReference type="GO" id="GO:0106026">
    <property type="term" value="F:Gly-tRNA(Ala) deacylase activity"/>
    <property type="evidence" value="ECO:0007669"/>
    <property type="project" value="RHEA"/>
</dbReference>
<dbReference type="InterPro" id="IPR018033">
    <property type="entry name" value="Deacylase_DtdA_archaea"/>
</dbReference>
<comment type="caution">
    <text evidence="6">The sequence shown here is derived from an EMBL/GenBank/DDBJ whole genome shotgun (WGS) entry which is preliminary data.</text>
</comment>
<evidence type="ECO:0000313" key="7">
    <source>
        <dbReference type="Proteomes" id="UP000017840"/>
    </source>
</evidence>
<comment type="similarity">
    <text evidence="4">Belongs to the DtdA deacylase family.</text>
</comment>
<dbReference type="GO" id="GO:0008270">
    <property type="term" value="F:zinc ion binding"/>
    <property type="evidence" value="ECO:0007669"/>
    <property type="project" value="UniProtKB-UniRule"/>
</dbReference>
<dbReference type="Pfam" id="PF04414">
    <property type="entry name" value="tRNA_deacylase"/>
    <property type="match status" value="1"/>
</dbReference>
<dbReference type="Gene3D" id="3.40.630.50">
    <property type="entry name" value="AF0625-like"/>
    <property type="match status" value="1"/>
</dbReference>
<dbReference type="STRING" id="1324957.K933_01792"/>
<dbReference type="EMBL" id="ASGZ01000004">
    <property type="protein sequence ID" value="ESP89914.1"/>
    <property type="molecule type" value="Genomic_DNA"/>
</dbReference>
<evidence type="ECO:0000256" key="1">
    <source>
        <dbReference type="ARBA" id="ARBA00022723"/>
    </source>
</evidence>
<accession>V4HPS8</accession>
<evidence type="ECO:0000256" key="5">
    <source>
        <dbReference type="SAM" id="MobiDB-lite"/>
    </source>
</evidence>
<reference evidence="6 7" key="1">
    <citation type="journal article" date="2013" name="Genome Announc.">
        <title>Draft Genome Sequence of 'Candidatus Halobonum tyrrellensis' Strain G22, Isolated from the Hypersaline Waters of Lake Tyrrell, Australia.</title>
        <authorList>
            <person name="Ugalde J.A."/>
            <person name="Narasingarao P."/>
            <person name="Kuo S."/>
            <person name="Podell S."/>
            <person name="Allen E.E."/>
        </authorList>
    </citation>
    <scope>NUCLEOTIDE SEQUENCE [LARGE SCALE GENOMIC DNA]</scope>
    <source>
        <strain evidence="6 7">G22</strain>
    </source>
</reference>
<dbReference type="GO" id="GO:0051499">
    <property type="term" value="F:D-aminoacyl-tRNA deacylase activity"/>
    <property type="evidence" value="ECO:0007669"/>
    <property type="project" value="UniProtKB-UniRule"/>
</dbReference>
<dbReference type="PANTHER" id="PTHR34667">
    <property type="entry name" value="D-AMINOACYL-TRNA DEACYLASE"/>
    <property type="match status" value="1"/>
</dbReference>
<comment type="catalytic activity">
    <reaction evidence="4">
        <text>a D-aminoacyl-tRNA + H2O = a tRNA + a D-alpha-amino acid + H(+)</text>
        <dbReference type="Rhea" id="RHEA:13953"/>
        <dbReference type="Rhea" id="RHEA-COMP:10123"/>
        <dbReference type="Rhea" id="RHEA-COMP:10124"/>
        <dbReference type="ChEBI" id="CHEBI:15377"/>
        <dbReference type="ChEBI" id="CHEBI:15378"/>
        <dbReference type="ChEBI" id="CHEBI:59871"/>
        <dbReference type="ChEBI" id="CHEBI:78442"/>
        <dbReference type="ChEBI" id="CHEBI:79333"/>
        <dbReference type="EC" id="3.1.1.96"/>
    </reaction>
</comment>
<protein>
    <recommendedName>
        <fullName evidence="4">D-aminoacyl-tRNA deacylase</fullName>
        <ecNumber evidence="4">3.1.1.96</ecNumber>
    </recommendedName>
</protein>
<evidence type="ECO:0000256" key="2">
    <source>
        <dbReference type="ARBA" id="ARBA00022801"/>
    </source>
</evidence>
<comment type="subunit">
    <text evidence="4">Monomer.</text>
</comment>
<evidence type="ECO:0000256" key="4">
    <source>
        <dbReference type="HAMAP-Rule" id="MF_00562"/>
    </source>
</evidence>
<evidence type="ECO:0000313" key="6">
    <source>
        <dbReference type="EMBL" id="ESP89914.1"/>
    </source>
</evidence>
<organism evidence="6 7">
    <name type="scientific">Candidatus Halobonum tyrrellensis G22</name>
    <dbReference type="NCBI Taxonomy" id="1324957"/>
    <lineage>
        <taxon>Archaea</taxon>
        <taxon>Methanobacteriati</taxon>
        <taxon>Methanobacteriota</taxon>
        <taxon>Stenosarchaea group</taxon>
        <taxon>Halobacteria</taxon>
        <taxon>Halobacteriales</taxon>
        <taxon>Haloferacaceae</taxon>
        <taxon>Candidatus Halobonum</taxon>
    </lineage>
</organism>
<keyword evidence="1 4" id="KW-0479">Metal-binding</keyword>
<keyword evidence="7" id="KW-1185">Reference proteome</keyword>